<proteinExistence type="predicted"/>
<dbReference type="NCBIfam" id="TIGR02167">
    <property type="entry name" value="Liste_lipo_26"/>
    <property type="match status" value="9"/>
</dbReference>
<dbReference type="RefSeq" id="WP_187561468.1">
    <property type="nucleotide sequence ID" value="NZ_JACGWS010000003.1"/>
</dbReference>
<keyword evidence="2" id="KW-0479">Metal-binding</keyword>
<feature type="domain" description="PKD" evidence="6">
    <location>
        <begin position="1686"/>
        <end position="1718"/>
    </location>
</feature>
<keyword evidence="5" id="KW-0732">Signal</keyword>
<dbReference type="InterPro" id="IPR000601">
    <property type="entry name" value="PKD_dom"/>
</dbReference>
<accession>A0ABR7Q799</accession>
<dbReference type="InterPro" id="IPR001818">
    <property type="entry name" value="Pept_M10_metallopeptidase"/>
</dbReference>
<feature type="domain" description="PKD" evidence="6">
    <location>
        <begin position="1073"/>
        <end position="1136"/>
    </location>
</feature>
<evidence type="ECO:0000313" key="8">
    <source>
        <dbReference type="EMBL" id="MBC8754430.1"/>
    </source>
</evidence>
<dbReference type="Gene3D" id="3.40.390.10">
    <property type="entry name" value="Collagenase (Catalytic Domain)"/>
    <property type="match status" value="1"/>
</dbReference>
<dbReference type="InterPro" id="IPR011889">
    <property type="entry name" value="Liste_lipo_26"/>
</dbReference>
<protein>
    <submittedName>
        <fullName evidence="8">BspA family leucine-rich repeat surface protein</fullName>
    </submittedName>
</protein>
<comment type="caution">
    <text evidence="8">The sequence shown here is derived from an EMBL/GenBank/DDBJ whole genome shotgun (WGS) entry which is preliminary data.</text>
</comment>
<dbReference type="Pfam" id="PF03382">
    <property type="entry name" value="DUF285"/>
    <property type="match status" value="6"/>
</dbReference>
<feature type="domain" description="Ig-like" evidence="7">
    <location>
        <begin position="490"/>
        <end position="594"/>
    </location>
</feature>
<dbReference type="PROSITE" id="PS50835">
    <property type="entry name" value="IG_LIKE"/>
    <property type="match status" value="1"/>
</dbReference>
<evidence type="ECO:0000256" key="2">
    <source>
        <dbReference type="ARBA" id="ARBA00022723"/>
    </source>
</evidence>
<evidence type="ECO:0000313" key="9">
    <source>
        <dbReference type="Proteomes" id="UP000619238"/>
    </source>
</evidence>
<dbReference type="PROSITE" id="PS50093">
    <property type="entry name" value="PKD"/>
    <property type="match status" value="6"/>
</dbReference>
<evidence type="ECO:0000256" key="4">
    <source>
        <dbReference type="ARBA" id="ARBA00022833"/>
    </source>
</evidence>
<name>A0ABR7Q799_9FLAO</name>
<dbReference type="Pfam" id="PF00413">
    <property type="entry name" value="Peptidase_M10"/>
    <property type="match status" value="1"/>
</dbReference>
<dbReference type="InterPro" id="IPR035986">
    <property type="entry name" value="PKD_dom_sf"/>
</dbReference>
<feature type="domain" description="PKD" evidence="6">
    <location>
        <begin position="1998"/>
        <end position="2034"/>
    </location>
</feature>
<dbReference type="InterPro" id="IPR007110">
    <property type="entry name" value="Ig-like_dom"/>
</dbReference>
<dbReference type="CDD" id="cd00146">
    <property type="entry name" value="PKD"/>
    <property type="match status" value="3"/>
</dbReference>
<keyword evidence="4" id="KW-0862">Zinc</keyword>
<feature type="chain" id="PRO_5046500811" evidence="5">
    <location>
        <begin position="20"/>
        <end position="2746"/>
    </location>
</feature>
<dbReference type="SUPFAM" id="SSF55486">
    <property type="entry name" value="Metalloproteases ('zincins'), catalytic domain"/>
    <property type="match status" value="1"/>
</dbReference>
<evidence type="ECO:0000259" key="6">
    <source>
        <dbReference type="PROSITE" id="PS50093"/>
    </source>
</evidence>
<organism evidence="8 9">
    <name type="scientific">Kordia aestuariivivens</name>
    <dbReference type="NCBI Taxonomy" id="2759037"/>
    <lineage>
        <taxon>Bacteria</taxon>
        <taxon>Pseudomonadati</taxon>
        <taxon>Bacteroidota</taxon>
        <taxon>Flavobacteriia</taxon>
        <taxon>Flavobacteriales</taxon>
        <taxon>Flavobacteriaceae</taxon>
        <taxon>Kordia</taxon>
    </lineage>
</organism>
<sequence>MKKALLIILTILVSYTAFSQCMVEEVSLTERINKSSIIIEGEVISQQGFWDAKRQNIFTVNTIKPFKNFKGALFNSTTIDIITMGGTVGLTRLDISNALKLTIGDVGLFILKDSPVSLTKRGNFLTTVEGAQGFIKYDLFDGSANDGFKRYPSVEKQLYALIASKVGKKFSVLKRVNLFQNNKNVQVNFISSYSPTIVNAGVSDILTIIGAGFGSTQGTVQFRDSNTGGTTWISALDSDIISWADNQIQVKVISNASTGEVRVQRSNNQIVTSLGGQILTVNWAHSNVESDFVTNTPINYETSLRAKDANGGYEFEFAPNFSNTNERSAFDRALATWNCGSGVNFENSGYTSISVLASDGTNAVMYKSTTQIVADGGSASSLAFAASWYIGCDNGGAIEWYVKEIDVVINSDINWYYGSGDPGDPTKYSFETVILHELGHAQQLGHVADQNEIMYYALGTGVSLTTLTPETLNGAAYVMNKSTTTSVCNKSVMTTYAGCCNDPEVASHSSDVFKCVEESASFSITSNYGTTFRWQVNNGSGWTNIQDTNTFYSNANTMELTIVAIKANMDTNQYRCVVSNSCTATASSNASTLTIEASPTATLSATAETACENNDGTITFTFPDSPDRTGIEFSINGGSTYPYYYDDDIGSATITNLAPATYSVYARYGDDTCATETGDITVDSNNYPQASVSSSTTLDCINNIGSVTLTWVQDPSRDNIEFSTDGGNTYPYNTLLSANELTIPNLSTGVIDLWVRWGSDECPVDMEDVTINIPNCNFSNSFITTWKTDNTGDSANNSITIPTESSGTYNYYVDWGDGQFDYNVTASTTHTYASAGTYTVKIIGDFPQIYFNDSGDKEKILSVDQWGSTNWTSMNRAFYGCSNLVVNANDSPDLSGVTSLAGMFRNASSFNQDISAWNVSSITTMGYMFDGATAFNQNISGWNVSAVENMSHMFRNASNFNQNLANWDVSNVTNMGNMFRSATSFDQDLGAWDISSITNMTSMFTSVALSSLNYDTTLIGWNTLSATETQIPANIIFSGGNSNFCNAEDARTNLDTTHNWTITDGGKDCSSALITTWKTDNSGVTNTNSIKISSDGNYNNYNYTINWGDGTTNSNVTDDSITHAYTTPGTYTVTITGDFPRIYFGTSGDGKKLLSVDQWGIQVWKTMEKSFSGCTNMVINATDSPDLSEVTSFYRIFRGATAMNQDISAWDVSSVTNMNEAFYEATAFNQDISAWDVSAVTNMRYMFRNAFNFNQDLANWDVSNVTNMGEMFRSATSFDQDLGTWDISSITNMSSMFASVTLSLSNYDDTLIGWNTLSATETQIPTNIILSGGFSKYCAGEPARTNLINTHGWTIADGGKDCSSAFITTWKTDNPGDTNTNSIKISTSSLYNYNYTINWGDGTINYNVTGDITHAYATSGTYTVTIIDDFPQILLNSGGDKEKLLSVDQWGNQVWKSMENSFSGCTNMVINATDSPDLSEVTSFFRVFSGAAAMNQDISAWNVSTVTNFNQAFYGATTFNQDISVWDVRNATSMNQMFREATDFNQDLGTWDVSNVASMNQMFREAVNFDQNLGDWDISSILSMTSMFQNITLSLSNYDTTLIGWNTLSATETQIPANITFSGGGSNFCIGEDAHINLDTTHNWTITDGGKDCSSAFITTWKTDNSGDTNNNSIKIRISGLRNYNYAINWGDGKTNSNVTENITHAYTTPGTYTVTITGDFPYFGFGNTGDPEKLLSVDQWGNQVWKSMSSSFWGCTNMVINATDSPDLSEVTSFYSVFRDATAMNQDISAWDVSSVTDMNYAFYGATAFNQDISTWDVSSVTNMSSAFYRATAFNQNISTWDVSSVTNMSYAFFLTTAFNQDISAWDVSAVTDMRYMFWSATNFDQNLANWDISSIRNMTNMFRYITLSSSNYDNTLIGWNTLSATETQIPTNITFSGGDSKYCAGKTARTNLINTHGWTIADGGKDCSSAFITTWKTDNPGTTNANSIKIFTNGINPYNYTINWGDDTANYNVTGDITHAYATSGTYTVTITGDFPYFGFGNSGDEEKLLSVDRWGNQVWKSMESSFYGCTNMVINATDSPDLSEVTSFYRIFRDAETMNQDISAWDVSTITTFSEAFFGATAFDQDLGAWDISSMLSMTLMFDNVAMSTSNYDDTLIGWNTLSATETQIPTNIIFSGGNSNFCNAENARTNLDTTHNWTITDGGKDCSLAFITTWKTDNSGTTDNNSIKIPRNSLYNYNYNINWGDGTTNLNVTGNITHAYTTSGTYTVTITGDFPQIYFGNTGDPEKLLSVDQWGNQVWKSMRESFYGCRNMVINATDSPDLSEVTSFYRIFRGAEAINQDISTWDVSSVTDMFQAFYGATAFNQDISIWDVSAVTEMGNMFRNAFSFDQNLANWDISKVTNMLYMFLNATLSISNYDNTLIGWNTLSATETQIPTNIIFSGGNSKYCVGKAARTNLRNTHGWTITDAGRDCAKVAIKVVLQGATFNPNAGEETLMRDDLRVAGLLPVTSPYTDAIVANATVFNRGGTSGTEPINNDIVDWIFVEFRDATNSSVTVASQSALLQRDGDVVAINGISDLYLNLAAGSYYVVVKHRNHLGVMTKNSFTLDASRVLLDFTDITGIADTNNQFTYGSNAQAIIAGSPNTLALWSGNTNGDQYIQYTGATPDVPNILSTVLNNLGNFLNFPTYSFSEYSMNDVDMDGNIQYSGATPDTPFILQNTLSHPGNFLNFSTHRIEEQLPEN</sequence>
<evidence type="ECO:0000256" key="1">
    <source>
        <dbReference type="ARBA" id="ARBA00022670"/>
    </source>
</evidence>
<dbReference type="Proteomes" id="UP000619238">
    <property type="component" value="Unassembled WGS sequence"/>
</dbReference>
<keyword evidence="3" id="KW-0378">Hydrolase</keyword>
<feature type="domain" description="PKD" evidence="6">
    <location>
        <begin position="781"/>
        <end position="842"/>
    </location>
</feature>
<gene>
    <name evidence="8" type="ORF">H2O64_07085</name>
</gene>
<dbReference type="InterPro" id="IPR005046">
    <property type="entry name" value="DUF285"/>
</dbReference>
<dbReference type="InterPro" id="IPR024079">
    <property type="entry name" value="MetalloPept_cat_dom_sf"/>
</dbReference>
<feature type="signal peptide" evidence="5">
    <location>
        <begin position="1"/>
        <end position="19"/>
    </location>
</feature>
<keyword evidence="1" id="KW-0645">Protease</keyword>
<evidence type="ECO:0000256" key="5">
    <source>
        <dbReference type="SAM" id="SignalP"/>
    </source>
</evidence>
<evidence type="ECO:0000259" key="7">
    <source>
        <dbReference type="PROSITE" id="PS50835"/>
    </source>
</evidence>
<dbReference type="InterPro" id="IPR013783">
    <property type="entry name" value="Ig-like_fold"/>
</dbReference>
<feature type="domain" description="PKD" evidence="6">
    <location>
        <begin position="2243"/>
        <end position="2275"/>
    </location>
</feature>
<feature type="domain" description="PKD" evidence="6">
    <location>
        <begin position="1395"/>
        <end position="1426"/>
    </location>
</feature>
<evidence type="ECO:0000256" key="3">
    <source>
        <dbReference type="ARBA" id="ARBA00022801"/>
    </source>
</evidence>
<keyword evidence="9" id="KW-1185">Reference proteome</keyword>
<dbReference type="Gene3D" id="2.60.40.10">
    <property type="entry name" value="Immunoglobulins"/>
    <property type="match status" value="6"/>
</dbReference>
<dbReference type="EMBL" id="JACGWS010000003">
    <property type="protein sequence ID" value="MBC8754430.1"/>
    <property type="molecule type" value="Genomic_DNA"/>
</dbReference>
<reference evidence="8 9" key="1">
    <citation type="submission" date="2020-07" db="EMBL/GenBank/DDBJ databases">
        <title>Description of Kordia aestuariivivens sp. nov., isolated from a tidal flat.</title>
        <authorList>
            <person name="Park S."/>
            <person name="Yoon J.-H."/>
        </authorList>
    </citation>
    <scope>NUCLEOTIDE SEQUENCE [LARGE SCALE GENOMIC DNA]</scope>
    <source>
        <strain evidence="8 9">YSTF-M3</strain>
    </source>
</reference>
<dbReference type="SUPFAM" id="SSF49299">
    <property type="entry name" value="PKD domain"/>
    <property type="match status" value="3"/>
</dbReference>